<keyword evidence="3" id="KW-1185">Reference proteome</keyword>
<sequence>MSTLIQDVLVGGFENRPPILENGSYDTYGPFQFKEIVIPGNEKTRRVKEKRLPNGIYTLLNHMKTTNVIWYRVKALMEGTKLTKQGRETKLPDEFEKFTLEKGETIQSYYLRSPKLINGININGIEMKKILINTKFLNLQPKWKRFVTGNVQGRHTRSYGNNGKGKAVELDANKTVGDYVGANEVKDKMLLAKKEKEEGGTLNEEEQNFMAERLELFDLDCEEELKTTSLFMADRVDAFDLDCDEEVTASAIFMAKISPAGSPTDKDHDPSYDPNALSKETKQMNESLTPELERYKF</sequence>
<proteinExistence type="predicted"/>
<protein>
    <submittedName>
        <fullName evidence="2">Uncharacterized protein</fullName>
    </submittedName>
</protein>
<dbReference type="EMBL" id="BQNB010012137">
    <property type="protein sequence ID" value="GJS99691.1"/>
    <property type="molecule type" value="Genomic_DNA"/>
</dbReference>
<feature type="region of interest" description="Disordered" evidence="1">
    <location>
        <begin position="258"/>
        <end position="297"/>
    </location>
</feature>
<gene>
    <name evidence="2" type="ORF">Tco_0820861</name>
</gene>
<organism evidence="2 3">
    <name type="scientific">Tanacetum coccineum</name>
    <dbReference type="NCBI Taxonomy" id="301880"/>
    <lineage>
        <taxon>Eukaryota</taxon>
        <taxon>Viridiplantae</taxon>
        <taxon>Streptophyta</taxon>
        <taxon>Embryophyta</taxon>
        <taxon>Tracheophyta</taxon>
        <taxon>Spermatophyta</taxon>
        <taxon>Magnoliopsida</taxon>
        <taxon>eudicotyledons</taxon>
        <taxon>Gunneridae</taxon>
        <taxon>Pentapetalae</taxon>
        <taxon>asterids</taxon>
        <taxon>campanulids</taxon>
        <taxon>Asterales</taxon>
        <taxon>Asteraceae</taxon>
        <taxon>Asteroideae</taxon>
        <taxon>Anthemideae</taxon>
        <taxon>Anthemidinae</taxon>
        <taxon>Tanacetum</taxon>
    </lineage>
</organism>
<evidence type="ECO:0000313" key="2">
    <source>
        <dbReference type="EMBL" id="GJS99691.1"/>
    </source>
</evidence>
<comment type="caution">
    <text evidence="2">The sequence shown here is derived from an EMBL/GenBank/DDBJ whole genome shotgun (WGS) entry which is preliminary data.</text>
</comment>
<accession>A0ABQ5ADL5</accession>
<dbReference type="Proteomes" id="UP001151760">
    <property type="component" value="Unassembled WGS sequence"/>
</dbReference>
<reference evidence="2" key="1">
    <citation type="journal article" date="2022" name="Int. J. Mol. Sci.">
        <title>Draft Genome of Tanacetum Coccineum: Genomic Comparison of Closely Related Tanacetum-Family Plants.</title>
        <authorList>
            <person name="Yamashiro T."/>
            <person name="Shiraishi A."/>
            <person name="Nakayama K."/>
            <person name="Satake H."/>
        </authorList>
    </citation>
    <scope>NUCLEOTIDE SEQUENCE</scope>
</reference>
<name>A0ABQ5ADL5_9ASTR</name>
<evidence type="ECO:0000256" key="1">
    <source>
        <dbReference type="SAM" id="MobiDB-lite"/>
    </source>
</evidence>
<evidence type="ECO:0000313" key="3">
    <source>
        <dbReference type="Proteomes" id="UP001151760"/>
    </source>
</evidence>
<reference evidence="2" key="2">
    <citation type="submission" date="2022-01" db="EMBL/GenBank/DDBJ databases">
        <authorList>
            <person name="Yamashiro T."/>
            <person name="Shiraishi A."/>
            <person name="Satake H."/>
            <person name="Nakayama K."/>
        </authorList>
    </citation>
    <scope>NUCLEOTIDE SEQUENCE</scope>
</reference>